<dbReference type="RefSeq" id="WP_012623206.1">
    <property type="nucleotide sequence ID" value="NC_011879.1"/>
</dbReference>
<sequence>MFVAVTAALAAWFAISFLTPDAAENHEPGSVNYNGVAEVMDIGETQTKCFVSIKRDTGQITKQSMRKADCRKFRTGDMINVENGQYVSTTAK</sequence>
<name>B8HIE2_PSECP</name>
<evidence type="ECO:0000256" key="1">
    <source>
        <dbReference type="SAM" id="SignalP"/>
    </source>
</evidence>
<dbReference type="KEGG" id="ach:Achl_4238"/>
<dbReference type="EMBL" id="CP001342">
    <property type="protein sequence ID" value="ACL42189.1"/>
    <property type="molecule type" value="Genomic_DNA"/>
</dbReference>
<keyword evidence="3" id="KW-1185">Reference proteome</keyword>
<keyword evidence="1" id="KW-0732">Signal</keyword>
<feature type="signal peptide" evidence="1">
    <location>
        <begin position="1"/>
        <end position="22"/>
    </location>
</feature>
<evidence type="ECO:0000313" key="3">
    <source>
        <dbReference type="Proteomes" id="UP000002505"/>
    </source>
</evidence>
<gene>
    <name evidence="2" type="ordered locus">Achl_4238</name>
</gene>
<keyword evidence="2" id="KW-0614">Plasmid</keyword>
<protein>
    <submittedName>
        <fullName evidence="2">Uncharacterized protein</fullName>
    </submittedName>
</protein>
<organism evidence="2 3">
    <name type="scientific">Pseudarthrobacter chlorophenolicus (strain ATCC 700700 / DSM 12829 / CIP 107037 / JCM 12360 / KCTC 9906 / NCIMB 13794 / A6)</name>
    <name type="common">Arthrobacter chlorophenolicus</name>
    <dbReference type="NCBI Taxonomy" id="452863"/>
    <lineage>
        <taxon>Bacteria</taxon>
        <taxon>Bacillati</taxon>
        <taxon>Actinomycetota</taxon>
        <taxon>Actinomycetes</taxon>
        <taxon>Micrococcales</taxon>
        <taxon>Micrococcaceae</taxon>
        <taxon>Pseudarthrobacter</taxon>
    </lineage>
</organism>
<accession>B8HIE2</accession>
<evidence type="ECO:0000313" key="2">
    <source>
        <dbReference type="EMBL" id="ACL42189.1"/>
    </source>
</evidence>
<proteinExistence type="predicted"/>
<geneLocation type="plasmid" evidence="2 3">
    <name>pACHL01</name>
</geneLocation>
<dbReference type="Proteomes" id="UP000002505">
    <property type="component" value="Plasmid pACHL01"/>
</dbReference>
<reference evidence="2" key="1">
    <citation type="submission" date="2009-01" db="EMBL/GenBank/DDBJ databases">
        <title>Complete sequence of plasmid1 of Arthrobacter chlorophenolicus A6.</title>
        <authorList>
            <consortium name="US DOE Joint Genome Institute"/>
            <person name="Lucas S."/>
            <person name="Copeland A."/>
            <person name="Lapidus A."/>
            <person name="Glavina del Rio T."/>
            <person name="Tice H."/>
            <person name="Bruce D."/>
            <person name="Goodwin L."/>
            <person name="Pitluck S."/>
            <person name="Goltsman E."/>
            <person name="Clum A."/>
            <person name="Larimer F."/>
            <person name="Land M."/>
            <person name="Hauser L."/>
            <person name="Kyrpides N."/>
            <person name="Mikhailova N."/>
            <person name="Jansson J."/>
            <person name="Richardson P."/>
        </authorList>
    </citation>
    <scope>NUCLEOTIDE SEQUENCE [LARGE SCALE GENOMIC DNA]</scope>
    <source>
        <strain evidence="2">A6</strain>
        <plasmid evidence="2">pACHL01</plasmid>
    </source>
</reference>
<dbReference type="AlphaFoldDB" id="B8HIE2"/>
<feature type="chain" id="PRO_5039602514" evidence="1">
    <location>
        <begin position="23"/>
        <end position="92"/>
    </location>
</feature>
<dbReference type="HOGENOM" id="CLU_2406966_0_0_11"/>